<sequence length="209" mass="23226">MNNTPNPADRPAPVTPASAGQRLPQNRLVSALKRPIVFIPMLLLLCLLVLYFYKESQLKGIKAQAQADQQAVLDRANQRITENNTYLLQVMTKPFSWALRTAMLAGNQEQVDQYLFQFVQEKNFNLVLVADATGTIVSSTDQNFTGKAFANHFKQDYLKAEAALVDYANTERVVVVSPIMGFNTRLGTLLAVYLPGQQLGQQPPQTPAE</sequence>
<evidence type="ECO:0008006" key="5">
    <source>
        <dbReference type="Google" id="ProtNLM"/>
    </source>
</evidence>
<gene>
    <name evidence="3" type="ORF">FVR03_22445</name>
</gene>
<dbReference type="EMBL" id="VRTY01000142">
    <property type="protein sequence ID" value="TXK23599.1"/>
    <property type="molecule type" value="Genomic_DNA"/>
</dbReference>
<protein>
    <recommendedName>
        <fullName evidence="5">Cache domain-containing protein</fullName>
    </recommendedName>
</protein>
<evidence type="ECO:0000256" key="1">
    <source>
        <dbReference type="SAM" id="MobiDB-lite"/>
    </source>
</evidence>
<evidence type="ECO:0000313" key="3">
    <source>
        <dbReference type="EMBL" id="TXK23599.1"/>
    </source>
</evidence>
<dbReference type="Proteomes" id="UP000321926">
    <property type="component" value="Unassembled WGS sequence"/>
</dbReference>
<feature type="region of interest" description="Disordered" evidence="1">
    <location>
        <begin position="1"/>
        <end position="20"/>
    </location>
</feature>
<keyword evidence="2" id="KW-0812">Transmembrane</keyword>
<feature type="transmembrane region" description="Helical" evidence="2">
    <location>
        <begin position="36"/>
        <end position="53"/>
    </location>
</feature>
<proteinExistence type="predicted"/>
<keyword evidence="4" id="KW-1185">Reference proteome</keyword>
<dbReference type="Gene3D" id="3.30.450.290">
    <property type="match status" value="1"/>
</dbReference>
<dbReference type="RefSeq" id="WP_147924023.1">
    <property type="nucleotide sequence ID" value="NZ_VRTY01000142.1"/>
</dbReference>
<evidence type="ECO:0000256" key="2">
    <source>
        <dbReference type="SAM" id="Phobius"/>
    </source>
</evidence>
<name>A0A5C8IR68_9BACT</name>
<dbReference type="OrthoDB" id="762648at2"/>
<evidence type="ECO:0000313" key="4">
    <source>
        <dbReference type="Proteomes" id="UP000321926"/>
    </source>
</evidence>
<comment type="caution">
    <text evidence="3">The sequence shown here is derived from an EMBL/GenBank/DDBJ whole genome shotgun (WGS) entry which is preliminary data.</text>
</comment>
<reference evidence="3 4" key="1">
    <citation type="submission" date="2019-08" db="EMBL/GenBank/DDBJ databases">
        <authorList>
            <person name="Shi S."/>
        </authorList>
    </citation>
    <scope>NUCLEOTIDE SEQUENCE [LARGE SCALE GENOMIC DNA]</scope>
    <source>
        <strain evidence="3 4">GY10130</strain>
    </source>
</reference>
<keyword evidence="2" id="KW-0472">Membrane</keyword>
<accession>A0A5C8IR68</accession>
<keyword evidence="2" id="KW-1133">Transmembrane helix</keyword>
<organism evidence="3 4">
    <name type="scientific">Pontibacter qinzhouensis</name>
    <dbReference type="NCBI Taxonomy" id="2603253"/>
    <lineage>
        <taxon>Bacteria</taxon>
        <taxon>Pseudomonadati</taxon>
        <taxon>Bacteroidota</taxon>
        <taxon>Cytophagia</taxon>
        <taxon>Cytophagales</taxon>
        <taxon>Hymenobacteraceae</taxon>
        <taxon>Pontibacter</taxon>
    </lineage>
</organism>
<dbReference type="AlphaFoldDB" id="A0A5C8IR68"/>